<feature type="transmembrane region" description="Helical" evidence="1">
    <location>
        <begin position="54"/>
        <end position="75"/>
    </location>
</feature>
<reference evidence="2" key="1">
    <citation type="journal article" date="2014" name="Int. J. Syst. Evol. Microbiol.">
        <title>Complete genome sequence of Corynebacterium casei LMG S-19264T (=DSM 44701T), isolated from a smear-ripened cheese.</title>
        <authorList>
            <consortium name="US DOE Joint Genome Institute (JGI-PGF)"/>
            <person name="Walter F."/>
            <person name="Albersmeier A."/>
            <person name="Kalinowski J."/>
            <person name="Ruckert C."/>
        </authorList>
    </citation>
    <scope>NUCLEOTIDE SEQUENCE</scope>
    <source>
        <strain evidence="2">JCM 3276</strain>
    </source>
</reference>
<feature type="transmembrane region" description="Helical" evidence="1">
    <location>
        <begin position="112"/>
        <end position="132"/>
    </location>
</feature>
<keyword evidence="1" id="KW-1133">Transmembrane helix</keyword>
<dbReference type="InterPro" id="IPR036259">
    <property type="entry name" value="MFS_trans_sf"/>
</dbReference>
<reference evidence="2" key="2">
    <citation type="submission" date="2020-09" db="EMBL/GenBank/DDBJ databases">
        <authorList>
            <person name="Sun Q."/>
            <person name="Ohkuma M."/>
        </authorList>
    </citation>
    <scope>NUCLEOTIDE SEQUENCE</scope>
    <source>
        <strain evidence="2">JCM 3276</strain>
    </source>
</reference>
<dbReference type="Proteomes" id="UP000660680">
    <property type="component" value="Unassembled WGS sequence"/>
</dbReference>
<dbReference type="RefSeq" id="WP_189211198.1">
    <property type="nucleotide sequence ID" value="NZ_BMRB01000002.1"/>
</dbReference>
<organism evidence="2 3">
    <name type="scientific">Actinokineospora fastidiosa</name>
    <dbReference type="NCBI Taxonomy" id="1816"/>
    <lineage>
        <taxon>Bacteria</taxon>
        <taxon>Bacillati</taxon>
        <taxon>Actinomycetota</taxon>
        <taxon>Actinomycetes</taxon>
        <taxon>Pseudonocardiales</taxon>
        <taxon>Pseudonocardiaceae</taxon>
        <taxon>Actinokineospora</taxon>
    </lineage>
</organism>
<proteinExistence type="predicted"/>
<feature type="transmembrane region" description="Helical" evidence="1">
    <location>
        <begin position="23"/>
        <end position="48"/>
    </location>
</feature>
<dbReference type="Pfam" id="PF07690">
    <property type="entry name" value="MFS_1"/>
    <property type="match status" value="1"/>
</dbReference>
<dbReference type="PANTHER" id="PTHR23542">
    <property type="match status" value="1"/>
</dbReference>
<feature type="transmembrane region" description="Helical" evidence="1">
    <location>
        <begin position="310"/>
        <end position="333"/>
    </location>
</feature>
<keyword evidence="1" id="KW-0472">Membrane</keyword>
<feature type="transmembrane region" description="Helical" evidence="1">
    <location>
        <begin position="87"/>
        <end position="106"/>
    </location>
</feature>
<accession>A0A918LDM2</accession>
<keyword evidence="3" id="KW-1185">Reference proteome</keyword>
<evidence type="ECO:0000313" key="2">
    <source>
        <dbReference type="EMBL" id="GGS35188.1"/>
    </source>
</evidence>
<sequence>MTLRSPLDVRPGYRGLLRSPRRAAMVLAGGVARFPMTGAGVAIVLAVAGATGSYAVAGAASSAYVVLAALAAPVLGRLMDRLGQARVLAAAALVQTAALLTLAAVAAAAHPVVMIALCGVVGLAAPDVGAAVRSRWAFLLRDDGARRTAFLLESVVDETMFVVSPLAVSAAAAVHPSAGLVVVAAGPAFGATALAMQRATAPPPGGRSTAARRRVAVITRPGLPRLALMFLGLGAYLGSIEVLLVAYADRAERPVEAGIALAGWAAGSAGAALVLGARIAAFAPARVLMGNVAVMAAFGLLLPANHGLVWLTAVCFCAGIGASPALSAGFSLASDRAGDDGRTEGMTWMSTGMGFGTTLGALTGGLVADRVTGQEGYLLCSLFGLVALAAAAWAVVDPRSRPR</sequence>
<dbReference type="EMBL" id="BMRB01000002">
    <property type="protein sequence ID" value="GGS35188.1"/>
    <property type="molecule type" value="Genomic_DNA"/>
</dbReference>
<dbReference type="Gene3D" id="1.20.1250.20">
    <property type="entry name" value="MFS general substrate transporter like domains"/>
    <property type="match status" value="2"/>
</dbReference>
<keyword evidence="1" id="KW-0812">Transmembrane</keyword>
<dbReference type="InterPro" id="IPR011701">
    <property type="entry name" value="MFS"/>
</dbReference>
<comment type="caution">
    <text evidence="2">The sequence shown here is derived from an EMBL/GenBank/DDBJ whole genome shotgun (WGS) entry which is preliminary data.</text>
</comment>
<feature type="transmembrane region" description="Helical" evidence="1">
    <location>
        <begin position="259"/>
        <end position="280"/>
    </location>
</feature>
<evidence type="ECO:0000313" key="3">
    <source>
        <dbReference type="Proteomes" id="UP000660680"/>
    </source>
</evidence>
<dbReference type="SUPFAM" id="SSF103473">
    <property type="entry name" value="MFS general substrate transporter"/>
    <property type="match status" value="1"/>
</dbReference>
<feature type="transmembrane region" description="Helical" evidence="1">
    <location>
        <begin position="376"/>
        <end position="396"/>
    </location>
</feature>
<gene>
    <name evidence="2" type="ORF">GCM10010171_32200</name>
</gene>
<feature type="transmembrane region" description="Helical" evidence="1">
    <location>
        <begin position="226"/>
        <end position="247"/>
    </location>
</feature>
<feature type="transmembrane region" description="Helical" evidence="1">
    <location>
        <begin position="287"/>
        <end position="304"/>
    </location>
</feature>
<name>A0A918LDM2_9PSEU</name>
<feature type="transmembrane region" description="Helical" evidence="1">
    <location>
        <begin position="345"/>
        <end position="364"/>
    </location>
</feature>
<dbReference type="PANTHER" id="PTHR23542:SF1">
    <property type="entry name" value="MAJOR FACILITATOR SUPERFAMILY (MFS) PROFILE DOMAIN-CONTAINING PROTEIN"/>
    <property type="match status" value="1"/>
</dbReference>
<evidence type="ECO:0000256" key="1">
    <source>
        <dbReference type="SAM" id="Phobius"/>
    </source>
</evidence>
<dbReference type="GO" id="GO:0022857">
    <property type="term" value="F:transmembrane transporter activity"/>
    <property type="evidence" value="ECO:0007669"/>
    <property type="project" value="InterPro"/>
</dbReference>
<dbReference type="AlphaFoldDB" id="A0A918LDM2"/>
<protein>
    <submittedName>
        <fullName evidence="2">MFS transporter</fullName>
    </submittedName>
</protein>